<evidence type="ECO:0000313" key="8">
    <source>
        <dbReference type="EMBL" id="NWN92815.1"/>
    </source>
</evidence>
<dbReference type="AlphaFoldDB" id="A0A851I137"/>
<evidence type="ECO:0000256" key="6">
    <source>
        <dbReference type="ARBA" id="ARBA00023288"/>
    </source>
</evidence>
<dbReference type="EMBL" id="JABEVQ010000009">
    <property type="protein sequence ID" value="NWN92815.1"/>
    <property type="molecule type" value="Genomic_DNA"/>
</dbReference>
<protein>
    <submittedName>
        <fullName evidence="8">Lipoprotein</fullName>
    </submittedName>
</protein>
<name>A0A851I137_9GAMM</name>
<sequence length="63" mass="6664">MRAKTVPVVILLLAAALSGCGQKGPLYRENPEASSGLAESVASKSAHTRHRDTNQDSNGLFQL</sequence>
<dbReference type="InterPro" id="IPR032831">
    <property type="entry name" value="LptM_cons"/>
</dbReference>
<dbReference type="GO" id="GO:0009279">
    <property type="term" value="C:cell outer membrane"/>
    <property type="evidence" value="ECO:0007669"/>
    <property type="project" value="UniProtKB-SubCell"/>
</dbReference>
<accession>A0A851I137</accession>
<keyword evidence="5" id="KW-0998">Cell outer membrane</keyword>
<reference evidence="8 9" key="1">
    <citation type="submission" date="2020-03" db="EMBL/GenBank/DDBJ databases">
        <title>Metagenomic, metatranscriptomic, and metabolomic analyses revealed the key microbes and metabolic features during the fermentation of ganjang, Korean traditional soy sauce.</title>
        <authorList>
            <person name="Chun B.H."/>
            <person name="Jeon C.O."/>
        </authorList>
    </citation>
    <scope>NUCLEOTIDE SEQUENCE [LARGE SCALE GENOMIC DNA]</scope>
    <source>
        <strain evidence="8 9">KG14</strain>
    </source>
</reference>
<keyword evidence="3" id="KW-0472">Membrane</keyword>
<evidence type="ECO:0000256" key="2">
    <source>
        <dbReference type="ARBA" id="ARBA00022729"/>
    </source>
</evidence>
<dbReference type="Pfam" id="PF13627">
    <property type="entry name" value="LptM_cons"/>
    <property type="match status" value="1"/>
</dbReference>
<evidence type="ECO:0000256" key="3">
    <source>
        <dbReference type="ARBA" id="ARBA00023136"/>
    </source>
</evidence>
<evidence type="ECO:0000256" key="1">
    <source>
        <dbReference type="ARBA" id="ARBA00004459"/>
    </source>
</evidence>
<organism evidence="8 9">
    <name type="scientific">Marinobacter adhaerens</name>
    <dbReference type="NCBI Taxonomy" id="1033846"/>
    <lineage>
        <taxon>Bacteria</taxon>
        <taxon>Pseudomonadati</taxon>
        <taxon>Pseudomonadota</taxon>
        <taxon>Gammaproteobacteria</taxon>
        <taxon>Pseudomonadales</taxon>
        <taxon>Marinobacteraceae</taxon>
        <taxon>Marinobacter</taxon>
    </lineage>
</organism>
<evidence type="ECO:0000256" key="5">
    <source>
        <dbReference type="ARBA" id="ARBA00023237"/>
    </source>
</evidence>
<gene>
    <name evidence="8" type="ORF">HLV39_15085</name>
</gene>
<keyword evidence="2" id="KW-0732">Signal</keyword>
<dbReference type="PROSITE" id="PS51257">
    <property type="entry name" value="PROKAR_LIPOPROTEIN"/>
    <property type="match status" value="1"/>
</dbReference>
<keyword evidence="9" id="KW-1185">Reference proteome</keyword>
<evidence type="ECO:0000256" key="4">
    <source>
        <dbReference type="ARBA" id="ARBA00023139"/>
    </source>
</evidence>
<dbReference type="NCBIfam" id="NF047847">
    <property type="entry name" value="SS_mature_LptM"/>
    <property type="match status" value="1"/>
</dbReference>
<dbReference type="Proteomes" id="UP000536442">
    <property type="component" value="Unassembled WGS sequence"/>
</dbReference>
<keyword evidence="6 8" id="KW-0449">Lipoprotein</keyword>
<evidence type="ECO:0000256" key="7">
    <source>
        <dbReference type="SAM" id="MobiDB-lite"/>
    </source>
</evidence>
<evidence type="ECO:0000313" key="9">
    <source>
        <dbReference type="Proteomes" id="UP000536442"/>
    </source>
</evidence>
<comment type="caution">
    <text evidence="8">The sequence shown here is derived from an EMBL/GenBank/DDBJ whole genome shotgun (WGS) entry which is preliminary data.</text>
</comment>
<keyword evidence="4" id="KW-0564">Palmitate</keyword>
<feature type="region of interest" description="Disordered" evidence="7">
    <location>
        <begin position="21"/>
        <end position="63"/>
    </location>
</feature>
<proteinExistence type="predicted"/>
<comment type="subcellular location">
    <subcellularLocation>
        <location evidence="1">Cell outer membrane</location>
        <topology evidence="1">Lipid-anchor</topology>
    </subcellularLocation>
</comment>